<dbReference type="GO" id="GO:0102573">
    <property type="term" value="F:aminodeoxyfutalosine synthase activity"/>
    <property type="evidence" value="ECO:0007669"/>
    <property type="project" value="UniProtKB-EC"/>
</dbReference>
<comment type="cofactor">
    <cofactor evidence="1">
        <name>[4Fe-4S] cluster</name>
        <dbReference type="ChEBI" id="CHEBI:49883"/>
    </cofactor>
</comment>
<dbReference type="EMBL" id="VSSQ01008578">
    <property type="protein sequence ID" value="MPM39257.1"/>
    <property type="molecule type" value="Genomic_DNA"/>
</dbReference>
<dbReference type="InterPro" id="IPR007197">
    <property type="entry name" value="rSAM"/>
</dbReference>
<keyword evidence="5" id="KW-0408">Iron</keyword>
<dbReference type="AlphaFoldDB" id="A0A644ZEX8"/>
<dbReference type="Pfam" id="PF19288">
    <property type="entry name" value="CofH_C"/>
    <property type="match status" value="1"/>
</dbReference>
<proteinExistence type="predicted"/>
<dbReference type="GO" id="GO:0046872">
    <property type="term" value="F:metal ion binding"/>
    <property type="evidence" value="ECO:0007669"/>
    <property type="project" value="UniProtKB-KW"/>
</dbReference>
<name>A0A644ZEX8_9ZZZZ</name>
<evidence type="ECO:0000259" key="7">
    <source>
        <dbReference type="PROSITE" id="PS51918"/>
    </source>
</evidence>
<evidence type="ECO:0000313" key="8">
    <source>
        <dbReference type="EMBL" id="MPM39257.1"/>
    </source>
</evidence>
<organism evidence="8">
    <name type="scientific">bioreactor metagenome</name>
    <dbReference type="NCBI Taxonomy" id="1076179"/>
    <lineage>
        <taxon>unclassified sequences</taxon>
        <taxon>metagenomes</taxon>
        <taxon>ecological metagenomes</taxon>
    </lineage>
</organism>
<gene>
    <name evidence="8" type="primary">mqnE_7</name>
    <name evidence="8" type="ORF">SDC9_85890</name>
</gene>
<keyword evidence="2" id="KW-0004">4Fe-4S</keyword>
<reference evidence="8" key="1">
    <citation type="submission" date="2019-08" db="EMBL/GenBank/DDBJ databases">
        <authorList>
            <person name="Kucharzyk K."/>
            <person name="Murdoch R.W."/>
            <person name="Higgins S."/>
            <person name="Loffler F."/>
        </authorList>
    </citation>
    <scope>NUCLEOTIDE SEQUENCE</scope>
</reference>
<dbReference type="EC" id="2.5.1.120" evidence="8"/>
<keyword evidence="3" id="KW-0949">S-adenosyl-L-methionine</keyword>
<dbReference type="NCBIfam" id="TIGR00423">
    <property type="entry name" value="CofH family radical SAM protein"/>
    <property type="match status" value="1"/>
</dbReference>
<evidence type="ECO:0000256" key="1">
    <source>
        <dbReference type="ARBA" id="ARBA00001966"/>
    </source>
</evidence>
<protein>
    <submittedName>
        <fullName evidence="8">Aminodeoxyfutalosine synthase</fullName>
        <ecNumber evidence="8">2.5.1.120</ecNumber>
    </submittedName>
</protein>
<dbReference type="InterPro" id="IPR020050">
    <property type="entry name" value="FO_synthase_su2"/>
</dbReference>
<keyword evidence="8" id="KW-0808">Transferase</keyword>
<dbReference type="InterPro" id="IPR045567">
    <property type="entry name" value="CofH/MnqC-like_C"/>
</dbReference>
<evidence type="ECO:0000256" key="2">
    <source>
        <dbReference type="ARBA" id="ARBA00022485"/>
    </source>
</evidence>
<keyword evidence="4" id="KW-0479">Metal-binding</keyword>
<dbReference type="PANTHER" id="PTHR43076:SF7">
    <property type="entry name" value="AMINODEOXYFUTALOSINE SYNTHASE"/>
    <property type="match status" value="1"/>
</dbReference>
<accession>A0A644ZEX8</accession>
<sequence>MSIDEVREYCISKYQPGMTEIHIVGSVDPQRDFSYYCKLVETVREVLPSEVTIKAFSAVEIDDMAVSSELSVREVLSELQSRGVSALPGGGAEIFSEKTRSQICPDKCSADRWLEIHRTAHSLGMRTNCTMLFGHLESLEERIEHLSRLRQLQDETGGFDAFIPLKFRATHNNLSHIGEASIIEVMKTFAISRLFLDNIKHIKSYWPMLGKELCQVSLLYGADDIDGTINDSTKIYSLAGAEEKNPGMSAQELVRLAAECGYNAVERDSFYNELSKK</sequence>
<comment type="caution">
    <text evidence="8">The sequence shown here is derived from an EMBL/GenBank/DDBJ whole genome shotgun (WGS) entry which is preliminary data.</text>
</comment>
<dbReference type="InterPro" id="IPR058240">
    <property type="entry name" value="rSAM_sf"/>
</dbReference>
<evidence type="ECO:0000256" key="4">
    <source>
        <dbReference type="ARBA" id="ARBA00022723"/>
    </source>
</evidence>
<dbReference type="GO" id="GO:0051539">
    <property type="term" value="F:4 iron, 4 sulfur cluster binding"/>
    <property type="evidence" value="ECO:0007669"/>
    <property type="project" value="UniProtKB-KW"/>
</dbReference>
<dbReference type="SUPFAM" id="SSF102114">
    <property type="entry name" value="Radical SAM enzymes"/>
    <property type="match status" value="1"/>
</dbReference>
<dbReference type="PANTHER" id="PTHR43076">
    <property type="entry name" value="FO SYNTHASE (COFH)"/>
    <property type="match status" value="1"/>
</dbReference>
<evidence type="ECO:0000256" key="3">
    <source>
        <dbReference type="ARBA" id="ARBA00022691"/>
    </source>
</evidence>
<dbReference type="Gene3D" id="3.20.20.70">
    <property type="entry name" value="Aldolase class I"/>
    <property type="match status" value="1"/>
</dbReference>
<dbReference type="InterPro" id="IPR013785">
    <property type="entry name" value="Aldolase_TIM"/>
</dbReference>
<evidence type="ECO:0000256" key="6">
    <source>
        <dbReference type="ARBA" id="ARBA00023014"/>
    </source>
</evidence>
<keyword evidence="6" id="KW-0411">Iron-sulfur</keyword>
<feature type="domain" description="Radical SAM core" evidence="7">
    <location>
        <begin position="1"/>
        <end position="200"/>
    </location>
</feature>
<evidence type="ECO:0000256" key="5">
    <source>
        <dbReference type="ARBA" id="ARBA00023004"/>
    </source>
</evidence>
<dbReference type="PROSITE" id="PS51918">
    <property type="entry name" value="RADICAL_SAM"/>
    <property type="match status" value="1"/>
</dbReference>
<dbReference type="GO" id="GO:0044689">
    <property type="term" value="F:7,8-didemethyl-8-hydroxy-5-deazariboflavin synthase activity"/>
    <property type="evidence" value="ECO:0007669"/>
    <property type="project" value="TreeGrafter"/>
</dbReference>
<dbReference type="InterPro" id="IPR034405">
    <property type="entry name" value="F420"/>
</dbReference>